<keyword evidence="1" id="KW-1133">Transmembrane helix</keyword>
<gene>
    <name evidence="4" type="ORF">BSAL_79925</name>
</gene>
<evidence type="ECO:0000313" key="4">
    <source>
        <dbReference type="EMBL" id="CUG47331.1"/>
    </source>
</evidence>
<evidence type="ECO:0000256" key="1">
    <source>
        <dbReference type="SAM" id="Phobius"/>
    </source>
</evidence>
<feature type="transmembrane region" description="Helical" evidence="1">
    <location>
        <begin position="984"/>
        <end position="1005"/>
    </location>
</feature>
<accession>A0A0S4J2P5</accession>
<keyword evidence="1" id="KW-0472">Membrane</keyword>
<name>A0A0S4J2P5_BODSA</name>
<dbReference type="Proteomes" id="UP000051952">
    <property type="component" value="Unassembled WGS sequence"/>
</dbReference>
<dbReference type="EMBL" id="CYKH01000830">
    <property type="protein sequence ID" value="CUG47331.1"/>
    <property type="molecule type" value="Genomic_DNA"/>
</dbReference>
<reference evidence="5" key="1">
    <citation type="submission" date="2015-09" db="EMBL/GenBank/DDBJ databases">
        <authorList>
            <consortium name="Pathogen Informatics"/>
        </authorList>
    </citation>
    <scope>NUCLEOTIDE SEQUENCE [LARGE SCALE GENOMIC DNA]</scope>
    <source>
        <strain evidence="5">Lake Konstanz</strain>
    </source>
</reference>
<feature type="transmembrane region" description="Helical" evidence="1">
    <location>
        <begin position="1084"/>
        <end position="1101"/>
    </location>
</feature>
<feature type="signal peptide" evidence="2">
    <location>
        <begin position="1"/>
        <end position="37"/>
    </location>
</feature>
<feature type="chain" id="PRO_5006621908" evidence="2">
    <location>
        <begin position="38"/>
        <end position="1373"/>
    </location>
</feature>
<keyword evidence="2" id="KW-0732">Signal</keyword>
<feature type="transmembrane region" description="Helical" evidence="1">
    <location>
        <begin position="1158"/>
        <end position="1178"/>
    </location>
</feature>
<keyword evidence="1" id="KW-0812">Transmembrane</keyword>
<organism evidence="4 5">
    <name type="scientific">Bodo saltans</name>
    <name type="common">Flagellated protozoan</name>
    <dbReference type="NCBI Taxonomy" id="75058"/>
    <lineage>
        <taxon>Eukaryota</taxon>
        <taxon>Discoba</taxon>
        <taxon>Euglenozoa</taxon>
        <taxon>Kinetoplastea</taxon>
        <taxon>Metakinetoplastina</taxon>
        <taxon>Eubodonida</taxon>
        <taxon>Bodonidae</taxon>
        <taxon>Bodo</taxon>
    </lineage>
</organism>
<dbReference type="InterPro" id="IPR021053">
    <property type="entry name" value="Dispersed_gene_fam_prot1_C"/>
</dbReference>
<feature type="transmembrane region" description="Helical" evidence="1">
    <location>
        <begin position="1217"/>
        <end position="1238"/>
    </location>
</feature>
<feature type="domain" description="Dispersed gene family protein 1 C-terminal" evidence="3">
    <location>
        <begin position="1047"/>
        <end position="1274"/>
    </location>
</feature>
<feature type="transmembrane region" description="Helical" evidence="1">
    <location>
        <begin position="1184"/>
        <end position="1205"/>
    </location>
</feature>
<keyword evidence="5" id="KW-1185">Reference proteome</keyword>
<evidence type="ECO:0000256" key="2">
    <source>
        <dbReference type="SAM" id="SignalP"/>
    </source>
</evidence>
<protein>
    <submittedName>
        <fullName evidence="4">Membrane-associated protein, putative</fullName>
    </submittedName>
</protein>
<evidence type="ECO:0000313" key="5">
    <source>
        <dbReference type="Proteomes" id="UP000051952"/>
    </source>
</evidence>
<feature type="transmembrane region" description="Helical" evidence="1">
    <location>
        <begin position="1250"/>
        <end position="1274"/>
    </location>
</feature>
<dbReference type="Pfam" id="PF11040">
    <property type="entry name" value="DGF-1_C"/>
    <property type="match status" value="1"/>
</dbReference>
<dbReference type="VEuPathDB" id="TriTrypDB:BSAL_79925"/>
<evidence type="ECO:0000259" key="3">
    <source>
        <dbReference type="Pfam" id="PF11040"/>
    </source>
</evidence>
<proteinExistence type="predicted"/>
<feature type="transmembrane region" description="Helical" evidence="1">
    <location>
        <begin position="1052"/>
        <end position="1072"/>
    </location>
</feature>
<sequence length="1373" mass="145405">MEHETMRWWWSRKPSHKFNTMTVIVVFFLFFSRGVFSTDAVNDASNNITIPCVNSTDDNTPQPFVQSHSNYTLINCTSDLIFIDLAANTTAPSSSTTFGVLENVTICVLGGTVLPRLYFSSTTMMQNVNIFVVGVNVTNGLISPGASQSSSSPVMSIVDISGSSGNIVSIRNIAITIEKSELTLKANATAGGGIVVSPLMYLVSTAKDVVISGVSLTILDSHISLHVNISELAGTVEHNIVALAAVGLPSLGSMGHLRLVVMSSSLTLSMIATEPTLGKYVDTDPTIFYVRAVNNELSYLSPNAIATNLTDAVFTFSNASSFNVSVVVPGTNDAASVLSIRFFSVVENILVTVQNKTKMSVECVCGGSTCAAVQERYPSARIVETSFAATMTGITLNAQHATFMLNTPRLALAFTWQNALILRNVTLMVADCSFSAVSVHLNVNLASRTQSLIDISSNDHATAVFVLVANSTIDFRIESGACKVAIGAVVGLLDNVSFSSVQVDNVTVTSSLIDGTAIVVNNTFITMLTMLTTIVNLAMQFPAYANTGQHIQINVRHSSVDATHSTKINESAVTFLAIVVSLVSVVNIVRNMSDSTVYVEAVHVRQLFPPAASSLQGIPPVNPGNVLWNITTLANYFDATSTVLDTLNLAPQIVEEFLGGTPPTAGHTNMTTTIAGNSSVTWAPTIISSSSSSSDHVALVTLPGVSIGASFQLSRSSTIGGASSKYGIGSVLASIGKVTLRNSVVNASEISGVAMLLFVSVDALTLDGDDTALRFQKIELQRSAQDGQQFALRASDTTTIFVSPFGSTTLVPLLFIQQCTFQGFHALLMPKAFTLLHSGSASVHTGVQNKLLELGCNAWDGVGLPAALVTSNKSLLPLIKYPWGLFNTSILCHGFQNWTSSKSLSSTMMLPIAAVAPPLVPPITVSTVTSIAGVVGAAAAASSAMMDAQSLVALGRSVCAPQALHEATSASQFLLSPFYSLGDYAMVFGNLGLFLMFHVVHRLLLWRRACGRHQVPPALLSSFSAPSIPEGRNSLLPRGGGAYSSPESEMRFPNLSIIVGMVLAPGVVNGGVRGLLSGDILETVAGIVALCVSAVGIWTRVRTGRSRGVQRMRFIHWPHHVRQSFIAPWLLPYGQWGPLELRSMYGALRGAVRVGCEWLSAQTITAGLLVQAVASIPVPTSWCVGLWFVLCGIQLVSVVLTVVVRPARAPATDIVQVLGLLITVALQAVAGLLSLEVLSDSSSSISSSMIVVLSLLTMIVSVVKAAHSGLILWWESRQKLVAASSTQSAARHLDNDLQGRLNDSLGLGAIEYEQQLLPALFLSLPPDFDSVQFAPLGRRGDVTQSAAETTMRATTQAALMQLISTICDVELSG</sequence>